<comment type="caution">
    <text evidence="8">The sequence shown here is derived from an EMBL/GenBank/DDBJ whole genome shotgun (WGS) entry which is preliminary data.</text>
</comment>
<feature type="compositionally biased region" description="Polar residues" evidence="6">
    <location>
        <begin position="423"/>
        <end position="435"/>
    </location>
</feature>
<evidence type="ECO:0000256" key="4">
    <source>
        <dbReference type="PROSITE-ProRule" id="PRU00330"/>
    </source>
</evidence>
<evidence type="ECO:0000313" key="9">
    <source>
        <dbReference type="Proteomes" id="UP000298030"/>
    </source>
</evidence>
<dbReference type="Gene3D" id="3.30.230.130">
    <property type="entry name" value="Cullin, Chain C, Domain 2"/>
    <property type="match status" value="1"/>
</dbReference>
<sequence>MEVSAFLTLPTTSPGLGFLRSTAAETATGSASPRRKVARLNTDSDITSSSSRSGKSRAAQAKGPIIIRVQVDDNASRTNQTALNRERDDQMRDMKRCMIEVLDEMVTTTNPLNYRSHEQAYNICHSLIVVHDAGSELYNAFTQRVEEALGRISRKLLKEAESLEAEDWIELLVKYAKWFETRIALLKSLLTYLDQVYVVKHSTSRIPLHAQAYQLFSASIFGNPPIAAHLRKAVETWLNWEREHRTPSEKRAVIPQLVEQLTVHNEFTVFEDYYIEATQEYYIKESKVNANQGDGLDFFRDVQTRIQEEVERAKAVLPVGSWATVQRVTEVALLDGRIDWLSKSVLPTLMDGNNTQVIGEMYTLFRQVSGLKPLHKAFRDYVQKGVEAIVKDAPKDDEMVPRLLKHKSEADNIISKAFLAPTPASQKQSSTSKPPANQRDPRFVTALNDAFTYGFRARRSKPAEMIARYLHQQLRKGQKNMNDGEYQAGLDAALALYRFSEDKDVFRTFYHRSLAKRLLQGSSASDDFEAAMLKKLKEQYDPDFGMGESMFKDLNVSKDLMRAYHETLKPDSSALKLIVTVLQHSGWPFTAPNQVVNLPPNMQEDISKFERYYKGKHAGRVLYWDHALGNAVLKARFKAGTKDLALNLHQALVLLEFNREDEISFTDLKQRLLLDDGELRRTLQSLACGKKKVLKKHPVGREVEDDDVFRFNADFWDERARVHISSIQEKITPEESQKTNKAIEGDRKHYLDAAIVRIMKGKKEMSYEQLKTATIDAVKNHFVPSVDTIKKRVDSLVESDYLKRSEEDRNFFHYVA</sequence>
<dbReference type="SUPFAM" id="SSF75632">
    <property type="entry name" value="Cullin homology domain"/>
    <property type="match status" value="1"/>
</dbReference>
<dbReference type="InterPro" id="IPR001373">
    <property type="entry name" value="Cullin_N"/>
</dbReference>
<reference evidence="8 9" key="1">
    <citation type="journal article" date="2019" name="Nat. Ecol. Evol.">
        <title>Megaphylogeny resolves global patterns of mushroom evolution.</title>
        <authorList>
            <person name="Varga T."/>
            <person name="Krizsan K."/>
            <person name="Foldi C."/>
            <person name="Dima B."/>
            <person name="Sanchez-Garcia M."/>
            <person name="Sanchez-Ramirez S."/>
            <person name="Szollosi G.J."/>
            <person name="Szarkandi J.G."/>
            <person name="Papp V."/>
            <person name="Albert L."/>
            <person name="Andreopoulos W."/>
            <person name="Angelini C."/>
            <person name="Antonin V."/>
            <person name="Barry K.W."/>
            <person name="Bougher N.L."/>
            <person name="Buchanan P."/>
            <person name="Buyck B."/>
            <person name="Bense V."/>
            <person name="Catcheside P."/>
            <person name="Chovatia M."/>
            <person name="Cooper J."/>
            <person name="Damon W."/>
            <person name="Desjardin D."/>
            <person name="Finy P."/>
            <person name="Geml J."/>
            <person name="Haridas S."/>
            <person name="Hughes K."/>
            <person name="Justo A."/>
            <person name="Karasinski D."/>
            <person name="Kautmanova I."/>
            <person name="Kiss B."/>
            <person name="Kocsube S."/>
            <person name="Kotiranta H."/>
            <person name="LaButti K.M."/>
            <person name="Lechner B.E."/>
            <person name="Liimatainen K."/>
            <person name="Lipzen A."/>
            <person name="Lukacs Z."/>
            <person name="Mihaltcheva S."/>
            <person name="Morgado L.N."/>
            <person name="Niskanen T."/>
            <person name="Noordeloos M.E."/>
            <person name="Ohm R.A."/>
            <person name="Ortiz-Santana B."/>
            <person name="Ovrebo C."/>
            <person name="Racz N."/>
            <person name="Riley R."/>
            <person name="Savchenko A."/>
            <person name="Shiryaev A."/>
            <person name="Soop K."/>
            <person name="Spirin V."/>
            <person name="Szebenyi C."/>
            <person name="Tomsovsky M."/>
            <person name="Tulloss R.E."/>
            <person name="Uehling J."/>
            <person name="Grigoriev I.V."/>
            <person name="Vagvolgyi C."/>
            <person name="Papp T."/>
            <person name="Martin F.M."/>
            <person name="Miettinen O."/>
            <person name="Hibbett D.S."/>
            <person name="Nagy L.G."/>
        </authorList>
    </citation>
    <scope>NUCLEOTIDE SEQUENCE [LARGE SCALE GENOMIC DNA]</scope>
    <source>
        <strain evidence="8 9">FP101781</strain>
    </source>
</reference>
<dbReference type="EMBL" id="QPFP01000028">
    <property type="protein sequence ID" value="TEB29264.1"/>
    <property type="molecule type" value="Genomic_DNA"/>
</dbReference>
<evidence type="ECO:0000256" key="6">
    <source>
        <dbReference type="SAM" id="MobiDB-lite"/>
    </source>
</evidence>
<feature type="region of interest" description="Disordered" evidence="6">
    <location>
        <begin position="27"/>
        <end position="61"/>
    </location>
</feature>
<dbReference type="SUPFAM" id="SSF74788">
    <property type="entry name" value="Cullin repeat-like"/>
    <property type="match status" value="1"/>
</dbReference>
<dbReference type="InterPro" id="IPR059120">
    <property type="entry name" value="Cullin-like_AB"/>
</dbReference>
<dbReference type="InterPro" id="IPR036317">
    <property type="entry name" value="Cullin_homology_sf"/>
</dbReference>
<evidence type="ECO:0000256" key="2">
    <source>
        <dbReference type="ARBA" id="ARBA00022499"/>
    </source>
</evidence>
<dbReference type="STRING" id="71717.A0A4Y7T5N3"/>
<name>A0A4Y7T5N3_COPMI</name>
<dbReference type="OrthoDB" id="27073at2759"/>
<comment type="similarity">
    <text evidence="1 4 5">Belongs to the cullin family.</text>
</comment>
<evidence type="ECO:0000256" key="5">
    <source>
        <dbReference type="RuleBase" id="RU003829"/>
    </source>
</evidence>
<feature type="region of interest" description="Disordered" evidence="6">
    <location>
        <begin position="421"/>
        <end position="441"/>
    </location>
</feature>
<dbReference type="InterPro" id="IPR019559">
    <property type="entry name" value="Cullin_neddylation_domain"/>
</dbReference>
<dbReference type="SMART" id="SM00884">
    <property type="entry name" value="Cullin_Nedd8"/>
    <property type="match status" value="1"/>
</dbReference>
<dbReference type="AlphaFoldDB" id="A0A4Y7T5N3"/>
<dbReference type="Gene3D" id="1.10.10.10">
    <property type="entry name" value="Winged helix-like DNA-binding domain superfamily/Winged helix DNA-binding domain"/>
    <property type="match status" value="1"/>
</dbReference>
<dbReference type="InterPro" id="IPR036390">
    <property type="entry name" value="WH_DNA-bd_sf"/>
</dbReference>
<gene>
    <name evidence="8" type="ORF">FA13DRAFT_1734939</name>
</gene>
<dbReference type="GO" id="GO:0031625">
    <property type="term" value="F:ubiquitin protein ligase binding"/>
    <property type="evidence" value="ECO:0007669"/>
    <property type="project" value="InterPro"/>
</dbReference>
<feature type="compositionally biased region" description="Low complexity" evidence="6">
    <location>
        <begin position="44"/>
        <end position="53"/>
    </location>
</feature>
<proteinExistence type="inferred from homology"/>
<protein>
    <submittedName>
        <fullName evidence="8">Cullin-4B</fullName>
    </submittedName>
</protein>
<accession>A0A4Y7T5N3</accession>
<keyword evidence="9" id="KW-1185">Reference proteome</keyword>
<dbReference type="Pfam" id="PF26557">
    <property type="entry name" value="Cullin_AB"/>
    <property type="match status" value="1"/>
</dbReference>
<dbReference type="FunFam" id="1.10.10.10:FF:000014">
    <property type="entry name" value="Cullin 1"/>
    <property type="match status" value="1"/>
</dbReference>
<dbReference type="InterPro" id="IPR016159">
    <property type="entry name" value="Cullin_repeat-like_dom_sf"/>
</dbReference>
<dbReference type="SMART" id="SM00182">
    <property type="entry name" value="CULLIN"/>
    <property type="match status" value="1"/>
</dbReference>
<keyword evidence="3" id="KW-0832">Ubl conjugation</keyword>
<dbReference type="Pfam" id="PF00888">
    <property type="entry name" value="Cullin"/>
    <property type="match status" value="1"/>
</dbReference>
<keyword evidence="2" id="KW-1017">Isopeptide bond</keyword>
<dbReference type="Pfam" id="PF10557">
    <property type="entry name" value="Cullin_Nedd8"/>
    <property type="match status" value="1"/>
</dbReference>
<dbReference type="SUPFAM" id="SSF46785">
    <property type="entry name" value="Winged helix' DNA-binding domain"/>
    <property type="match status" value="1"/>
</dbReference>
<dbReference type="InterPro" id="IPR036388">
    <property type="entry name" value="WH-like_DNA-bd_sf"/>
</dbReference>
<dbReference type="Proteomes" id="UP000298030">
    <property type="component" value="Unassembled WGS sequence"/>
</dbReference>
<dbReference type="Gene3D" id="1.20.1310.10">
    <property type="entry name" value="Cullin Repeats"/>
    <property type="match status" value="4"/>
</dbReference>
<evidence type="ECO:0000313" key="8">
    <source>
        <dbReference type="EMBL" id="TEB29264.1"/>
    </source>
</evidence>
<dbReference type="InterPro" id="IPR016158">
    <property type="entry name" value="Cullin_homology"/>
</dbReference>
<dbReference type="InterPro" id="IPR045093">
    <property type="entry name" value="Cullin"/>
</dbReference>
<dbReference type="GO" id="GO:0006511">
    <property type="term" value="P:ubiquitin-dependent protein catabolic process"/>
    <property type="evidence" value="ECO:0007669"/>
    <property type="project" value="InterPro"/>
</dbReference>
<dbReference type="PROSITE" id="PS50069">
    <property type="entry name" value="CULLIN_2"/>
    <property type="match status" value="1"/>
</dbReference>
<feature type="domain" description="Cullin family profile" evidence="7">
    <location>
        <begin position="461"/>
        <end position="687"/>
    </location>
</feature>
<organism evidence="8 9">
    <name type="scientific">Coprinellus micaceus</name>
    <name type="common">Glistening ink-cap mushroom</name>
    <name type="synonym">Coprinus micaceus</name>
    <dbReference type="NCBI Taxonomy" id="71717"/>
    <lineage>
        <taxon>Eukaryota</taxon>
        <taxon>Fungi</taxon>
        <taxon>Dikarya</taxon>
        <taxon>Basidiomycota</taxon>
        <taxon>Agaricomycotina</taxon>
        <taxon>Agaricomycetes</taxon>
        <taxon>Agaricomycetidae</taxon>
        <taxon>Agaricales</taxon>
        <taxon>Agaricineae</taxon>
        <taxon>Psathyrellaceae</taxon>
        <taxon>Coprinellus</taxon>
    </lineage>
</organism>
<evidence type="ECO:0000256" key="1">
    <source>
        <dbReference type="ARBA" id="ARBA00006019"/>
    </source>
</evidence>
<dbReference type="PANTHER" id="PTHR11932">
    <property type="entry name" value="CULLIN"/>
    <property type="match status" value="1"/>
</dbReference>
<evidence type="ECO:0000256" key="3">
    <source>
        <dbReference type="ARBA" id="ARBA00022843"/>
    </source>
</evidence>
<evidence type="ECO:0000259" key="7">
    <source>
        <dbReference type="PROSITE" id="PS50069"/>
    </source>
</evidence>